<feature type="chain" id="PRO_5010307768" evidence="1">
    <location>
        <begin position="20"/>
        <end position="144"/>
    </location>
</feature>
<proteinExistence type="predicted"/>
<gene>
    <name evidence="3" type="ORF">SAMN03003324_01589</name>
</gene>
<dbReference type="Pfam" id="PF11396">
    <property type="entry name" value="PepSY_like"/>
    <property type="match status" value="1"/>
</dbReference>
<dbReference type="STRING" id="34086.SAMN04488084_102218"/>
<evidence type="ECO:0000259" key="2">
    <source>
        <dbReference type="Pfam" id="PF11396"/>
    </source>
</evidence>
<evidence type="ECO:0000313" key="4">
    <source>
        <dbReference type="Proteomes" id="UP000183129"/>
    </source>
</evidence>
<keyword evidence="1" id="KW-0732">Signal</keyword>
<dbReference type="EMBL" id="FONS01000003">
    <property type="protein sequence ID" value="SFE86751.1"/>
    <property type="molecule type" value="Genomic_DNA"/>
</dbReference>
<dbReference type="InterPro" id="IPR021533">
    <property type="entry name" value="PepSY-like"/>
</dbReference>
<dbReference type="Proteomes" id="UP000183129">
    <property type="component" value="Unassembled WGS sequence"/>
</dbReference>
<sequence length="144" mass="16770">MKKISFITLLLLAPFYLLAQDLAEAEVPRVVVNVFHKTFPKATKVEWEKKIDGYNVEFDIGRRDHEAWINDQGQIVKHKKELRSSELPKPVRDAIAQQYKGFRIDDADQFEMGKKFYYKVELKKSPEERKVIFDQGGKVSAVNL</sequence>
<evidence type="ECO:0000256" key="1">
    <source>
        <dbReference type="SAM" id="SignalP"/>
    </source>
</evidence>
<name>A0A1I2E2H2_9SPHI</name>
<protein>
    <submittedName>
        <fullName evidence="3">Putative beta-lactamase-inhibitor-like, PepSY-like</fullName>
    </submittedName>
</protein>
<dbReference type="SUPFAM" id="SSF160574">
    <property type="entry name" value="BT0923-like"/>
    <property type="match status" value="1"/>
</dbReference>
<dbReference type="Gene3D" id="3.10.450.360">
    <property type="match status" value="1"/>
</dbReference>
<dbReference type="RefSeq" id="WP_074587651.1">
    <property type="nucleotide sequence ID" value="NZ_FNGZ01000002.1"/>
</dbReference>
<accession>A0A1I2E2H2</accession>
<feature type="domain" description="Putative beta-lactamase-inhibitor-like PepSY-like" evidence="2">
    <location>
        <begin position="53"/>
        <end position="139"/>
    </location>
</feature>
<feature type="signal peptide" evidence="1">
    <location>
        <begin position="1"/>
        <end position="19"/>
    </location>
</feature>
<dbReference type="AlphaFoldDB" id="A0A1I2E2H2"/>
<reference evidence="3 4" key="1">
    <citation type="submission" date="2016-10" db="EMBL/GenBank/DDBJ databases">
        <authorList>
            <person name="de Groot N.N."/>
        </authorList>
    </citation>
    <scope>NUCLEOTIDE SEQUENCE [LARGE SCALE GENOMIC DNA]</scope>
    <source>
        <strain evidence="3 4">ATCC 51969</strain>
    </source>
</reference>
<organism evidence="3 4">
    <name type="scientific">Pedobacter antarcticus</name>
    <dbReference type="NCBI Taxonomy" id="34086"/>
    <lineage>
        <taxon>Bacteria</taxon>
        <taxon>Pseudomonadati</taxon>
        <taxon>Bacteroidota</taxon>
        <taxon>Sphingobacteriia</taxon>
        <taxon>Sphingobacteriales</taxon>
        <taxon>Sphingobacteriaceae</taxon>
        <taxon>Pedobacter</taxon>
    </lineage>
</organism>
<evidence type="ECO:0000313" key="3">
    <source>
        <dbReference type="EMBL" id="SFE86751.1"/>
    </source>
</evidence>